<dbReference type="SUPFAM" id="SSF158472">
    <property type="entry name" value="HAMP domain-like"/>
    <property type="match status" value="1"/>
</dbReference>
<keyword evidence="5" id="KW-1133">Transmembrane helix</keyword>
<dbReference type="RefSeq" id="WP_117452220.1">
    <property type="nucleotide sequence ID" value="NZ_CABJDD010000027.1"/>
</dbReference>
<evidence type="ECO:0000313" key="8">
    <source>
        <dbReference type="Proteomes" id="UP000708338"/>
    </source>
</evidence>
<dbReference type="CDD" id="cd06225">
    <property type="entry name" value="HAMP"/>
    <property type="match status" value="1"/>
</dbReference>
<dbReference type="GO" id="GO:0000155">
    <property type="term" value="F:phosphorelay sensor kinase activity"/>
    <property type="evidence" value="ECO:0007669"/>
    <property type="project" value="InterPro"/>
</dbReference>
<dbReference type="SMART" id="SM00304">
    <property type="entry name" value="HAMP"/>
    <property type="match status" value="1"/>
</dbReference>
<name>A0AA41K6W7_9FIRM</name>
<dbReference type="Pfam" id="PF00672">
    <property type="entry name" value="HAMP"/>
    <property type="match status" value="1"/>
</dbReference>
<comment type="subcellular location">
    <subcellularLocation>
        <location evidence="1">Membrane</location>
    </subcellularLocation>
</comment>
<dbReference type="Pfam" id="PF02518">
    <property type="entry name" value="HATPase_c"/>
    <property type="match status" value="1"/>
</dbReference>
<dbReference type="SUPFAM" id="SSF55874">
    <property type="entry name" value="ATPase domain of HSP90 chaperone/DNA topoisomerase II/histidine kinase"/>
    <property type="match status" value="1"/>
</dbReference>
<dbReference type="SMART" id="SM00387">
    <property type="entry name" value="HATPase_c"/>
    <property type="match status" value="1"/>
</dbReference>
<evidence type="ECO:0000256" key="3">
    <source>
        <dbReference type="ARBA" id="ARBA00022679"/>
    </source>
</evidence>
<keyword evidence="3" id="KW-0808">Transferase</keyword>
<keyword evidence="2" id="KW-0597">Phosphoprotein</keyword>
<feature type="domain" description="HAMP" evidence="6">
    <location>
        <begin position="289"/>
        <end position="341"/>
    </location>
</feature>
<feature type="transmembrane region" description="Helical" evidence="5">
    <location>
        <begin position="12"/>
        <end position="35"/>
    </location>
</feature>
<dbReference type="GO" id="GO:0016020">
    <property type="term" value="C:membrane"/>
    <property type="evidence" value="ECO:0007669"/>
    <property type="project" value="UniProtKB-SubCell"/>
</dbReference>
<dbReference type="Gene3D" id="3.30.565.10">
    <property type="entry name" value="Histidine kinase-like ATPase, C-terminal domain"/>
    <property type="match status" value="1"/>
</dbReference>
<dbReference type="Pfam" id="PF06580">
    <property type="entry name" value="His_kinase"/>
    <property type="match status" value="1"/>
</dbReference>
<accession>A0AA41K6W7</accession>
<gene>
    <name evidence="7" type="ORF">GPL26_17125</name>
</gene>
<keyword evidence="5" id="KW-0812">Transmembrane</keyword>
<evidence type="ECO:0000256" key="1">
    <source>
        <dbReference type="ARBA" id="ARBA00004370"/>
    </source>
</evidence>
<proteinExistence type="predicted"/>
<dbReference type="PANTHER" id="PTHR34220:SF7">
    <property type="entry name" value="SENSOR HISTIDINE KINASE YPDA"/>
    <property type="match status" value="1"/>
</dbReference>
<keyword evidence="5" id="KW-0472">Membrane</keyword>
<sequence>MKHKTLSFRGQIFLSCFLVTLVPLLLTSVVMVRLFTASLNRQSEQEANRQITEIRSRFAALLDDCEEACREITKNGSVARYMIDTTTVEMQRGMYVSLYQASQEIYGHAQVSVYDVGGKLRFTTDTLSRADSLPVYWGILKKASGQDGMTWYRTDPYLALTDARVLMQGAYAIENPGGARTGYLVLDFTRENFDNVFSGFYSQTDTIWLLDSHMRPFYCSRPDYDETKLNEAEDARYLWTQEPARGFYVILCRQAPISSPAMQTMGTVLLAMSLLSLVLSMVISGALTRNIVKPVSQLDKAMEKVKEGDLNIRVHSSRTDELGRLTDSFNGMVRDLKTYLEEKVQQQKDLNETTLRLYQTQLNPHFLYNTLDTIKWNAKINQIPEIAVLAENLAVILRKSISSRPFITLREELDTIDSYIRIQKIRFSGRFLYETEIPDLLEESMIPKMILQPLVENAIIHGLDGCDNGYICIYAAQKDGVLSISVTDDGCGMSQDMVDWINSPAPAKRDGHLGLYNVIQILKIYYGEEYGMHAEAMEDGTTVTLRLPFRKDVEHE</sequence>
<dbReference type="InterPro" id="IPR050640">
    <property type="entry name" value="Bact_2-comp_sensor_kinase"/>
</dbReference>
<dbReference type="Proteomes" id="UP000708338">
    <property type="component" value="Unassembled WGS sequence"/>
</dbReference>
<keyword evidence="4" id="KW-0418">Kinase</keyword>
<evidence type="ECO:0000256" key="4">
    <source>
        <dbReference type="ARBA" id="ARBA00022777"/>
    </source>
</evidence>
<reference evidence="7" key="1">
    <citation type="journal article" date="2021" name="Gut Microbes">
        <title>A synthetic consortium of 100 gut commensals modulates the composition and function in a colon model of the microbiome of elderly subjects.</title>
        <authorList>
            <person name="Perez M."/>
            <person name="Ntemiri A."/>
            <person name="Tan H."/>
            <person name="Harris H.M.B."/>
            <person name="Roager H.M."/>
            <person name="Ribiere C."/>
            <person name="O'Toole P.W."/>
        </authorList>
    </citation>
    <scope>NUCLEOTIDE SEQUENCE</scope>
    <source>
        <strain evidence="7">MCC335</strain>
    </source>
</reference>
<evidence type="ECO:0000313" key="7">
    <source>
        <dbReference type="EMBL" id="MBT9811348.1"/>
    </source>
</evidence>
<dbReference type="PROSITE" id="PS50885">
    <property type="entry name" value="HAMP"/>
    <property type="match status" value="1"/>
</dbReference>
<dbReference type="AlphaFoldDB" id="A0AA41K6W7"/>
<dbReference type="Gene3D" id="6.10.340.10">
    <property type="match status" value="1"/>
</dbReference>
<dbReference type="InterPro" id="IPR036890">
    <property type="entry name" value="HATPase_C_sf"/>
</dbReference>
<evidence type="ECO:0000259" key="6">
    <source>
        <dbReference type="PROSITE" id="PS50885"/>
    </source>
</evidence>
<protein>
    <submittedName>
        <fullName evidence="7">HAMP domain-containing protein</fullName>
    </submittedName>
</protein>
<dbReference type="InterPro" id="IPR003594">
    <property type="entry name" value="HATPase_dom"/>
</dbReference>
<evidence type="ECO:0000256" key="5">
    <source>
        <dbReference type="SAM" id="Phobius"/>
    </source>
</evidence>
<dbReference type="PANTHER" id="PTHR34220">
    <property type="entry name" value="SENSOR HISTIDINE KINASE YPDA"/>
    <property type="match status" value="1"/>
</dbReference>
<dbReference type="InterPro" id="IPR010559">
    <property type="entry name" value="Sig_transdc_His_kin_internal"/>
</dbReference>
<dbReference type="EMBL" id="WQPS01000026">
    <property type="protein sequence ID" value="MBT9811348.1"/>
    <property type="molecule type" value="Genomic_DNA"/>
</dbReference>
<dbReference type="InterPro" id="IPR003660">
    <property type="entry name" value="HAMP_dom"/>
</dbReference>
<organism evidence="7 8">
    <name type="scientific">Enterocloster citroniae</name>
    <dbReference type="NCBI Taxonomy" id="358743"/>
    <lineage>
        <taxon>Bacteria</taxon>
        <taxon>Bacillati</taxon>
        <taxon>Bacillota</taxon>
        <taxon>Clostridia</taxon>
        <taxon>Lachnospirales</taxon>
        <taxon>Lachnospiraceae</taxon>
        <taxon>Enterocloster</taxon>
    </lineage>
</organism>
<comment type="caution">
    <text evidence="7">The sequence shown here is derived from an EMBL/GenBank/DDBJ whole genome shotgun (WGS) entry which is preliminary data.</text>
</comment>
<evidence type="ECO:0000256" key="2">
    <source>
        <dbReference type="ARBA" id="ARBA00022553"/>
    </source>
</evidence>